<feature type="transmembrane region" description="Helical" evidence="1">
    <location>
        <begin position="41"/>
        <end position="65"/>
    </location>
</feature>
<dbReference type="RefSeq" id="WP_377550300.1">
    <property type="nucleotide sequence ID" value="NZ_JBHSBN010000021.1"/>
</dbReference>
<evidence type="ECO:0000313" key="2">
    <source>
        <dbReference type="EMBL" id="MFC4109128.1"/>
    </source>
</evidence>
<feature type="transmembrane region" description="Helical" evidence="1">
    <location>
        <begin position="72"/>
        <end position="94"/>
    </location>
</feature>
<name>A0ABV8KSX7_9ACTN</name>
<evidence type="ECO:0008006" key="4">
    <source>
        <dbReference type="Google" id="ProtNLM"/>
    </source>
</evidence>
<protein>
    <recommendedName>
        <fullName evidence="4">ATP synthase protein I</fullName>
    </recommendedName>
</protein>
<gene>
    <name evidence="2" type="ORF">ACFOX0_24755</name>
</gene>
<dbReference type="EMBL" id="JBHSBN010000021">
    <property type="protein sequence ID" value="MFC4109128.1"/>
    <property type="molecule type" value="Genomic_DNA"/>
</dbReference>
<feature type="transmembrane region" description="Helical" evidence="1">
    <location>
        <begin position="106"/>
        <end position="125"/>
    </location>
</feature>
<sequence>MTAPDDRRWRVAHLPALVVVSVVAIGLAAAVGWWLAGGTGAAGAAAGVAVVTVSYVLSTLVVAWADSVHPRLVLPFGLGVYAAKIALLGTLMIAVATSGWAGLLPFSYGIAAGVVAWTGAHIWWISTVHAARVRSGEIRATDRADD</sequence>
<comment type="caution">
    <text evidence="2">The sequence shown here is derived from an EMBL/GenBank/DDBJ whole genome shotgun (WGS) entry which is preliminary data.</text>
</comment>
<accession>A0ABV8KSX7</accession>
<keyword evidence="1" id="KW-0812">Transmembrane</keyword>
<keyword evidence="3" id="KW-1185">Reference proteome</keyword>
<organism evidence="2 3">
    <name type="scientific">Micromonospora zhanjiangensis</name>
    <dbReference type="NCBI Taxonomy" id="1522057"/>
    <lineage>
        <taxon>Bacteria</taxon>
        <taxon>Bacillati</taxon>
        <taxon>Actinomycetota</taxon>
        <taxon>Actinomycetes</taxon>
        <taxon>Micromonosporales</taxon>
        <taxon>Micromonosporaceae</taxon>
        <taxon>Micromonospora</taxon>
    </lineage>
</organism>
<evidence type="ECO:0000256" key="1">
    <source>
        <dbReference type="SAM" id="Phobius"/>
    </source>
</evidence>
<proteinExistence type="predicted"/>
<feature type="transmembrane region" description="Helical" evidence="1">
    <location>
        <begin position="12"/>
        <end position="35"/>
    </location>
</feature>
<keyword evidence="1" id="KW-0472">Membrane</keyword>
<evidence type="ECO:0000313" key="3">
    <source>
        <dbReference type="Proteomes" id="UP001595868"/>
    </source>
</evidence>
<keyword evidence="1" id="KW-1133">Transmembrane helix</keyword>
<dbReference type="Proteomes" id="UP001595868">
    <property type="component" value="Unassembled WGS sequence"/>
</dbReference>
<reference evidence="3" key="1">
    <citation type="journal article" date="2019" name="Int. J. Syst. Evol. Microbiol.">
        <title>The Global Catalogue of Microorganisms (GCM) 10K type strain sequencing project: providing services to taxonomists for standard genome sequencing and annotation.</title>
        <authorList>
            <consortium name="The Broad Institute Genomics Platform"/>
            <consortium name="The Broad Institute Genome Sequencing Center for Infectious Disease"/>
            <person name="Wu L."/>
            <person name="Ma J."/>
        </authorList>
    </citation>
    <scope>NUCLEOTIDE SEQUENCE [LARGE SCALE GENOMIC DNA]</scope>
    <source>
        <strain evidence="3">2902at01</strain>
    </source>
</reference>